<keyword evidence="5" id="KW-0736">Signalosome</keyword>
<name>A0A7M5XCA4_9CNID</name>
<evidence type="ECO:0000256" key="1">
    <source>
        <dbReference type="ARBA" id="ARBA00004123"/>
    </source>
</evidence>
<sequence>MIAEKTKTIDPLEPFLLLGKNVRGAAASQLVQQVTEAPNVFVFGELLQLDGIKELENNETHSQYWRLLQLYAFGVYKEFQEKKESLPELNDAQIRKLRLLTLATLASKSKFVYYDSLKSSLGLDNLRQLEDLIIEAIYADILQGKINQKEKRLEVDFVVGRDIKPEMIETIIDTLQNWSAKCEAAMVNLDVQSSRANVNKESKAQHRKDIENNIESMKKIHRAQDMQQVLEPESSGSPVARNQKMKASSKTIMKSAMKPSMTKFFN</sequence>
<dbReference type="PANTHER" id="PTHR15350">
    <property type="entry name" value="COP9 SIGNALOSOME COMPLEX SUBUNIT 7/DENDRITIC CELL PROTEIN GA17"/>
    <property type="match status" value="1"/>
</dbReference>
<evidence type="ECO:0000313" key="9">
    <source>
        <dbReference type="EnsemblMetazoa" id="CLYHEMP020956.3"/>
    </source>
</evidence>
<keyword evidence="10" id="KW-1185">Reference proteome</keyword>
<dbReference type="Pfam" id="PF18392">
    <property type="entry name" value="CSN7a_helixI"/>
    <property type="match status" value="1"/>
</dbReference>
<feature type="domain" description="PCI" evidence="8">
    <location>
        <begin position="1"/>
        <end position="160"/>
    </location>
</feature>
<evidence type="ECO:0000256" key="6">
    <source>
        <dbReference type="ARBA" id="ARBA00023242"/>
    </source>
</evidence>
<dbReference type="PROSITE" id="PS50250">
    <property type="entry name" value="PCI"/>
    <property type="match status" value="1"/>
</dbReference>
<evidence type="ECO:0000256" key="2">
    <source>
        <dbReference type="ARBA" id="ARBA00004496"/>
    </source>
</evidence>
<dbReference type="PANTHER" id="PTHR15350:SF5">
    <property type="entry name" value="COP9 SIGNALOSOME COMPLEX SUBUNIT 7"/>
    <property type="match status" value="1"/>
</dbReference>
<dbReference type="GO" id="GO:0005737">
    <property type="term" value="C:cytoplasm"/>
    <property type="evidence" value="ECO:0007669"/>
    <property type="project" value="UniProtKB-SubCell"/>
</dbReference>
<dbReference type="AlphaFoldDB" id="A0A7M5XCA4"/>
<dbReference type="Pfam" id="PF01399">
    <property type="entry name" value="PCI"/>
    <property type="match status" value="1"/>
</dbReference>
<evidence type="ECO:0000259" key="8">
    <source>
        <dbReference type="PROSITE" id="PS50250"/>
    </source>
</evidence>
<dbReference type="EnsemblMetazoa" id="CLYHEMT020956.3">
    <property type="protein sequence ID" value="CLYHEMP020956.3"/>
    <property type="gene ID" value="CLYHEMG020956"/>
</dbReference>
<dbReference type="InterPro" id="IPR041481">
    <property type="entry name" value="CSN7_helixI"/>
</dbReference>
<evidence type="ECO:0000256" key="5">
    <source>
        <dbReference type="ARBA" id="ARBA00022790"/>
    </source>
</evidence>
<dbReference type="Pfam" id="PF22061">
    <property type="entry name" value="CSN7_HB_subdom"/>
    <property type="match status" value="1"/>
</dbReference>
<proteinExistence type="inferred from homology"/>
<dbReference type="GO" id="GO:0008180">
    <property type="term" value="C:COP9 signalosome"/>
    <property type="evidence" value="ECO:0007669"/>
    <property type="project" value="UniProtKB-KW"/>
</dbReference>
<keyword evidence="6" id="KW-0539">Nucleus</keyword>
<dbReference type="InterPro" id="IPR000717">
    <property type="entry name" value="PCI_dom"/>
</dbReference>
<reference evidence="9" key="1">
    <citation type="submission" date="2021-01" db="UniProtKB">
        <authorList>
            <consortium name="EnsemblMetazoa"/>
        </authorList>
    </citation>
    <scope>IDENTIFICATION</scope>
</reference>
<comment type="subcellular location">
    <subcellularLocation>
        <location evidence="2">Cytoplasm</location>
    </subcellularLocation>
    <subcellularLocation>
        <location evidence="1">Nucleus</location>
    </subcellularLocation>
</comment>
<dbReference type="Proteomes" id="UP000594262">
    <property type="component" value="Unplaced"/>
</dbReference>
<evidence type="ECO:0000256" key="3">
    <source>
        <dbReference type="ARBA" id="ARBA00008482"/>
    </source>
</evidence>
<evidence type="ECO:0000313" key="10">
    <source>
        <dbReference type="Proteomes" id="UP000594262"/>
    </source>
</evidence>
<organism evidence="9 10">
    <name type="scientific">Clytia hemisphaerica</name>
    <dbReference type="NCBI Taxonomy" id="252671"/>
    <lineage>
        <taxon>Eukaryota</taxon>
        <taxon>Metazoa</taxon>
        <taxon>Cnidaria</taxon>
        <taxon>Hydrozoa</taxon>
        <taxon>Hydroidolina</taxon>
        <taxon>Leptothecata</taxon>
        <taxon>Obeliida</taxon>
        <taxon>Clytiidae</taxon>
        <taxon>Clytia</taxon>
    </lineage>
</organism>
<protein>
    <recommendedName>
        <fullName evidence="8">PCI domain-containing protein</fullName>
    </recommendedName>
</protein>
<evidence type="ECO:0000256" key="4">
    <source>
        <dbReference type="ARBA" id="ARBA00022490"/>
    </source>
</evidence>
<keyword evidence="4" id="KW-0963">Cytoplasm</keyword>
<evidence type="ECO:0000256" key="7">
    <source>
        <dbReference type="SAM" id="MobiDB-lite"/>
    </source>
</evidence>
<comment type="similarity">
    <text evidence="3">Belongs to the CSN7/EIF3M family. CSN7 subfamily.</text>
</comment>
<dbReference type="OrthoDB" id="166212at2759"/>
<dbReference type="InterPro" id="IPR045237">
    <property type="entry name" value="COPS7/eIF3m"/>
</dbReference>
<accession>A0A7M5XCA4</accession>
<dbReference type="GO" id="GO:0010387">
    <property type="term" value="P:COP9 signalosome assembly"/>
    <property type="evidence" value="ECO:0007669"/>
    <property type="project" value="InterPro"/>
</dbReference>
<feature type="region of interest" description="Disordered" evidence="7">
    <location>
        <begin position="230"/>
        <end position="250"/>
    </location>
</feature>
<dbReference type="SMART" id="SM00088">
    <property type="entry name" value="PINT"/>
    <property type="match status" value="1"/>
</dbReference>